<dbReference type="InterPro" id="IPR013445">
    <property type="entry name" value="CDP_4_6_deHydtase"/>
</dbReference>
<gene>
    <name evidence="2" type="primary">rfbG</name>
    <name evidence="2" type="ORF">FGK64_12305</name>
</gene>
<evidence type="ECO:0000259" key="1">
    <source>
        <dbReference type="Pfam" id="PF16363"/>
    </source>
</evidence>
<evidence type="ECO:0000313" key="3">
    <source>
        <dbReference type="Proteomes" id="UP001191082"/>
    </source>
</evidence>
<organism evidence="2 3">
    <name type="scientific">Arenibacterium halophilum</name>
    <dbReference type="NCBI Taxonomy" id="2583821"/>
    <lineage>
        <taxon>Bacteria</taxon>
        <taxon>Pseudomonadati</taxon>
        <taxon>Pseudomonadota</taxon>
        <taxon>Alphaproteobacteria</taxon>
        <taxon>Rhodobacterales</taxon>
        <taxon>Paracoccaceae</taxon>
        <taxon>Arenibacterium</taxon>
    </lineage>
</organism>
<dbReference type="GO" id="GO:0047733">
    <property type="term" value="F:CDP-glucose 4,6-dehydratase activity"/>
    <property type="evidence" value="ECO:0007669"/>
    <property type="project" value="UniProtKB-EC"/>
</dbReference>
<dbReference type="RefSeq" id="WP_138864066.1">
    <property type="nucleotide sequence ID" value="NZ_VCPC01000002.1"/>
</dbReference>
<dbReference type="EC" id="4.2.1.45" evidence="2"/>
<dbReference type="SUPFAM" id="SSF51735">
    <property type="entry name" value="NAD(P)-binding Rossmann-fold domains"/>
    <property type="match status" value="1"/>
</dbReference>
<dbReference type="PANTHER" id="PTHR43000">
    <property type="entry name" value="DTDP-D-GLUCOSE 4,6-DEHYDRATASE-RELATED"/>
    <property type="match status" value="1"/>
</dbReference>
<dbReference type="InterPro" id="IPR016040">
    <property type="entry name" value="NAD(P)-bd_dom"/>
</dbReference>
<feature type="domain" description="NAD(P)-binding" evidence="1">
    <location>
        <begin position="11"/>
        <end position="319"/>
    </location>
</feature>
<dbReference type="NCBIfam" id="TIGR02622">
    <property type="entry name" value="CDP_4_6_dhtase"/>
    <property type="match status" value="1"/>
</dbReference>
<dbReference type="Gene3D" id="3.40.50.720">
    <property type="entry name" value="NAD(P)-binding Rossmann-like Domain"/>
    <property type="match status" value="1"/>
</dbReference>
<comment type="caution">
    <text evidence="2">The sequence shown here is derived from an EMBL/GenBank/DDBJ whole genome shotgun (WGS) entry which is preliminary data.</text>
</comment>
<dbReference type="InterPro" id="IPR036291">
    <property type="entry name" value="NAD(P)-bd_dom_sf"/>
</dbReference>
<evidence type="ECO:0000313" key="2">
    <source>
        <dbReference type="EMBL" id="TMV13512.1"/>
    </source>
</evidence>
<dbReference type="EMBL" id="VCPC01000002">
    <property type="protein sequence ID" value="TMV13512.1"/>
    <property type="molecule type" value="Genomic_DNA"/>
</dbReference>
<reference evidence="2 3" key="1">
    <citation type="submission" date="2019-05" db="EMBL/GenBank/DDBJ databases">
        <title>Marivita sp. nov. isolated from sea sediment.</title>
        <authorList>
            <person name="Kim W."/>
        </authorList>
    </citation>
    <scope>NUCLEOTIDE SEQUENCE [LARGE SCALE GENOMIC DNA]</scope>
    <source>
        <strain evidence="2 3">CAU 1492</strain>
    </source>
</reference>
<keyword evidence="2" id="KW-0456">Lyase</keyword>
<dbReference type="Pfam" id="PF16363">
    <property type="entry name" value="GDP_Man_Dehyd"/>
    <property type="match status" value="1"/>
</dbReference>
<accession>A0ABY2XAV3</accession>
<keyword evidence="3" id="KW-1185">Reference proteome</keyword>
<sequence length="348" mass="38113">MTGFWEGKRVLVTGHTGFKGSWLSQWLLMRGAQVFGLALVPDTDPALFDQLGLAERLDHRIGDIRDPKVVADRVAGVRPEVVFHLAAQPLVLASYDDPLGTWASNVMGTAHVLEALRGLDAPCAAVMITTDKVYDNREWVHPYRESDPLGGHDPYSASKAGSELVIASYRKSFFGDHLVRVVSARAGNVIGGGDWAAHRIMPDLARALGAGQALGLRNPGAVRPWQHVLEPLSGYMTLAERALAGDALADSYNLGPETCDVRPVRDLVDTALRHWPGDWRDMSDPSARHEAGLLALSIEQARRDLGYRPRWDFETGVRHTVEWYRDVAQGADPTQITTAQIAAFEAAQ</sequence>
<dbReference type="Gene3D" id="3.90.25.10">
    <property type="entry name" value="UDP-galactose 4-epimerase, domain 1"/>
    <property type="match status" value="1"/>
</dbReference>
<proteinExistence type="predicted"/>
<name>A0ABY2XAV3_9RHOB</name>
<protein>
    <submittedName>
        <fullName evidence="2">CDP-glucose 4,6-dehydratase</fullName>
        <ecNumber evidence="2">4.2.1.45</ecNumber>
    </submittedName>
</protein>
<dbReference type="Proteomes" id="UP001191082">
    <property type="component" value="Unassembled WGS sequence"/>
</dbReference>